<name>A0A1F8AT79_9BACT</name>
<evidence type="ECO:0008006" key="3">
    <source>
        <dbReference type="Google" id="ProtNLM"/>
    </source>
</evidence>
<dbReference type="AlphaFoldDB" id="A0A1F8AT79"/>
<gene>
    <name evidence="1" type="ORF">A3E44_01860</name>
</gene>
<protein>
    <recommendedName>
        <fullName evidence="3">Peptidase C39-like domain-containing protein</fullName>
    </recommendedName>
</protein>
<accession>A0A1F8AT79</accession>
<proteinExistence type="predicted"/>
<comment type="caution">
    <text evidence="1">The sequence shown here is derived from an EMBL/GenBank/DDBJ whole genome shotgun (WGS) entry which is preliminary data.</text>
</comment>
<organism evidence="1 2">
    <name type="scientific">Candidatus Woesebacteria bacterium RIFCSPHIGHO2_12_FULL_41_24</name>
    <dbReference type="NCBI Taxonomy" id="1802510"/>
    <lineage>
        <taxon>Bacteria</taxon>
        <taxon>Candidatus Woeseibacteriota</taxon>
    </lineage>
</organism>
<dbReference type="EMBL" id="MGGW01000009">
    <property type="protein sequence ID" value="OGM54881.1"/>
    <property type="molecule type" value="Genomic_DNA"/>
</dbReference>
<sequence>MLYIPLIRQDPKSDDCLRCCALMVVKFFGDKITRDEVWRKLHVYKKHSGLFGAYFSDLGRLALKKGYKAVIYHYDWHFWNIETVESLHKSTKSLLASLATLRKESKSFGVKREISKQLLYVKDGGKYIFEIPNLETIDGFLQKKIPVIISVWGQDFYKNPKEDYRHVIIVSGKDRDEYIIRDPYLALERINEQELDFALKRRGGWMMVIEPKLDTSKLKQGTLRF</sequence>
<evidence type="ECO:0000313" key="2">
    <source>
        <dbReference type="Proteomes" id="UP000178603"/>
    </source>
</evidence>
<reference evidence="1 2" key="1">
    <citation type="journal article" date="2016" name="Nat. Commun.">
        <title>Thousands of microbial genomes shed light on interconnected biogeochemical processes in an aquifer system.</title>
        <authorList>
            <person name="Anantharaman K."/>
            <person name="Brown C.T."/>
            <person name="Hug L.A."/>
            <person name="Sharon I."/>
            <person name="Castelle C.J."/>
            <person name="Probst A.J."/>
            <person name="Thomas B.C."/>
            <person name="Singh A."/>
            <person name="Wilkins M.J."/>
            <person name="Karaoz U."/>
            <person name="Brodie E.L."/>
            <person name="Williams K.H."/>
            <person name="Hubbard S.S."/>
            <person name="Banfield J.F."/>
        </authorList>
    </citation>
    <scope>NUCLEOTIDE SEQUENCE [LARGE SCALE GENOMIC DNA]</scope>
</reference>
<evidence type="ECO:0000313" key="1">
    <source>
        <dbReference type="EMBL" id="OGM54881.1"/>
    </source>
</evidence>
<dbReference type="Gene3D" id="3.90.70.10">
    <property type="entry name" value="Cysteine proteinases"/>
    <property type="match status" value="1"/>
</dbReference>
<dbReference type="Proteomes" id="UP000178603">
    <property type="component" value="Unassembled WGS sequence"/>
</dbReference>